<dbReference type="InterPro" id="IPR001173">
    <property type="entry name" value="Glyco_trans_2-like"/>
</dbReference>
<feature type="domain" description="Glycosyltransferase 2-like" evidence="4">
    <location>
        <begin position="4"/>
        <end position="122"/>
    </location>
</feature>
<evidence type="ECO:0000313" key="6">
    <source>
        <dbReference type="Proteomes" id="UP000215559"/>
    </source>
</evidence>
<dbReference type="Pfam" id="PF00535">
    <property type="entry name" value="Glycos_transf_2"/>
    <property type="match status" value="1"/>
</dbReference>
<dbReference type="AlphaFoldDB" id="A0A235BZG3"/>
<dbReference type="InterPro" id="IPR029044">
    <property type="entry name" value="Nucleotide-diphossugar_trans"/>
</dbReference>
<proteinExistence type="inferred from homology"/>
<gene>
    <name evidence="5" type="ORF">CH330_01265</name>
</gene>
<evidence type="ECO:0000256" key="1">
    <source>
        <dbReference type="ARBA" id="ARBA00006739"/>
    </source>
</evidence>
<protein>
    <recommendedName>
        <fullName evidence="4">Glycosyltransferase 2-like domain-containing protein</fullName>
    </recommendedName>
</protein>
<reference evidence="5 6" key="1">
    <citation type="submission" date="2017-07" db="EMBL/GenBank/DDBJ databases">
        <title>Recovery of genomes from metagenomes via a dereplication, aggregation, and scoring strategy.</title>
        <authorList>
            <person name="Sieber C.M."/>
            <person name="Probst A.J."/>
            <person name="Sharrar A."/>
            <person name="Thomas B.C."/>
            <person name="Hess M."/>
            <person name="Tringe S.G."/>
            <person name="Banfield J.F."/>
        </authorList>
    </citation>
    <scope>NUCLEOTIDE SEQUENCE [LARGE SCALE GENOMIC DNA]</scope>
    <source>
        <strain evidence="5">JGI_Cruoil_03_51_56</strain>
    </source>
</reference>
<dbReference type="PANTHER" id="PTHR43630:SF1">
    <property type="entry name" value="POLY-BETA-1,6-N-ACETYL-D-GLUCOSAMINE SYNTHASE"/>
    <property type="match status" value="1"/>
</dbReference>
<evidence type="ECO:0000313" key="5">
    <source>
        <dbReference type="EMBL" id="OYD16925.1"/>
    </source>
</evidence>
<comment type="caution">
    <text evidence="5">The sequence shown here is derived from an EMBL/GenBank/DDBJ whole genome shotgun (WGS) entry which is preliminary data.</text>
</comment>
<organism evidence="5 6">
    <name type="scientific">candidate division WOR-3 bacterium JGI_Cruoil_03_51_56</name>
    <dbReference type="NCBI Taxonomy" id="1973747"/>
    <lineage>
        <taxon>Bacteria</taxon>
        <taxon>Bacteria division WOR-3</taxon>
    </lineage>
</organism>
<dbReference type="SUPFAM" id="SSF53448">
    <property type="entry name" value="Nucleotide-diphospho-sugar transferases"/>
    <property type="match status" value="1"/>
</dbReference>
<evidence type="ECO:0000256" key="3">
    <source>
        <dbReference type="ARBA" id="ARBA00022679"/>
    </source>
</evidence>
<keyword evidence="3" id="KW-0808">Transferase</keyword>
<dbReference type="GO" id="GO:0016757">
    <property type="term" value="F:glycosyltransferase activity"/>
    <property type="evidence" value="ECO:0007669"/>
    <property type="project" value="UniProtKB-KW"/>
</dbReference>
<keyword evidence="2" id="KW-0328">Glycosyltransferase</keyword>
<comment type="similarity">
    <text evidence="1">Belongs to the glycosyltransferase 2 family.</text>
</comment>
<dbReference type="Proteomes" id="UP000215559">
    <property type="component" value="Unassembled WGS sequence"/>
</dbReference>
<evidence type="ECO:0000259" key="4">
    <source>
        <dbReference type="Pfam" id="PF00535"/>
    </source>
</evidence>
<evidence type="ECO:0000256" key="2">
    <source>
        <dbReference type="ARBA" id="ARBA00022676"/>
    </source>
</evidence>
<dbReference type="EMBL" id="NOZP01000031">
    <property type="protein sequence ID" value="OYD16925.1"/>
    <property type="molecule type" value="Genomic_DNA"/>
</dbReference>
<dbReference type="PANTHER" id="PTHR43630">
    <property type="entry name" value="POLY-BETA-1,6-N-ACETYL-D-GLUCOSAMINE SYNTHASE"/>
    <property type="match status" value="1"/>
</dbReference>
<accession>A0A235BZG3</accession>
<sequence length="220" mass="24879">MFVSVVLAAYNEENWIRTALDSLMQQTVPFELIVVDNDSTDRTVEIAREYTSLVFSAARGVCNARNLGVLKASGEVVVFVDADCYYAPNFLETITHPFNDPNVLLVSGIWQPYGERMNSVGRLRILAFYLFNYTPGSAVAYRRDAFLAVGGYEPDGISWVKTVWSQEYQINWKLRQLGKFRLVPSAIAGHTRPREACVMCLLDGPEALCKWCEEISVERF</sequence>
<name>A0A235BZG3_UNCW3</name>
<dbReference type="Gene3D" id="3.90.550.10">
    <property type="entry name" value="Spore Coat Polysaccharide Biosynthesis Protein SpsA, Chain A"/>
    <property type="match status" value="1"/>
</dbReference>